<feature type="binding site" description="in other chain" evidence="6">
    <location>
        <position position="172"/>
    </location>
    <ligand>
        <name>Fe cation</name>
        <dbReference type="ChEBI" id="CHEBI:24875"/>
        <note>ligand shared between two adjacent protomers</note>
    </ligand>
</feature>
<dbReference type="AlphaFoldDB" id="A0A0A7GE28"/>
<dbReference type="GO" id="GO:0005506">
    <property type="term" value="F:iron ion binding"/>
    <property type="evidence" value="ECO:0007669"/>
    <property type="project" value="UniProtKB-UniRule"/>
</dbReference>
<gene>
    <name evidence="6" type="primary">thi4</name>
    <name evidence="7" type="ORF">GACE_0145</name>
</gene>
<evidence type="ECO:0000256" key="2">
    <source>
        <dbReference type="ARBA" id="ARBA00022723"/>
    </source>
</evidence>
<keyword evidence="4 6" id="KW-0408">Iron</keyword>
<evidence type="ECO:0000256" key="1">
    <source>
        <dbReference type="ARBA" id="ARBA00022679"/>
    </source>
</evidence>
<dbReference type="Proteomes" id="UP000030624">
    <property type="component" value="Chromosome"/>
</dbReference>
<comment type="subunit">
    <text evidence="6">Homooctamer; tetramer of dimers.</text>
</comment>
<feature type="binding site" evidence="6">
    <location>
        <position position="157"/>
    </location>
    <ligand>
        <name>Fe cation</name>
        <dbReference type="ChEBI" id="CHEBI:24875"/>
        <note>ligand shared between two adjacent protomers</note>
    </ligand>
</feature>
<comment type="catalytic activity">
    <reaction evidence="6">
        <text>hydrogen sulfide + glycine + NAD(+) = ADP-5-ethyl-4-methylthiazole-2-carboxylate + nicotinamide + 3 H2O + H(+)</text>
        <dbReference type="Rhea" id="RHEA:55704"/>
        <dbReference type="ChEBI" id="CHEBI:15377"/>
        <dbReference type="ChEBI" id="CHEBI:15378"/>
        <dbReference type="ChEBI" id="CHEBI:17154"/>
        <dbReference type="ChEBI" id="CHEBI:29919"/>
        <dbReference type="ChEBI" id="CHEBI:57305"/>
        <dbReference type="ChEBI" id="CHEBI:57540"/>
        <dbReference type="ChEBI" id="CHEBI:139151"/>
        <dbReference type="EC" id="2.4.2.59"/>
    </reaction>
</comment>
<dbReference type="NCBIfam" id="TIGR00292">
    <property type="entry name" value="sulfide-dependent adenosine diphosphate thiazole synthase"/>
    <property type="match status" value="1"/>
</dbReference>
<comment type="similarity">
    <text evidence="6">Belongs to the THI4 family.</text>
</comment>
<dbReference type="Pfam" id="PF01946">
    <property type="entry name" value="Thi4"/>
    <property type="match status" value="1"/>
</dbReference>
<dbReference type="InterPro" id="IPR036188">
    <property type="entry name" value="FAD/NAD-bd_sf"/>
</dbReference>
<dbReference type="GO" id="GO:0052837">
    <property type="term" value="P:thiazole biosynthetic process"/>
    <property type="evidence" value="ECO:0007669"/>
    <property type="project" value="UniProtKB-UniRule"/>
</dbReference>
<dbReference type="eggNOG" id="arCOG00574">
    <property type="taxonomic scope" value="Archaea"/>
</dbReference>
<feature type="binding site" description="in other chain" evidence="6">
    <location>
        <position position="127"/>
    </location>
    <ligand>
        <name>NAD(+)</name>
        <dbReference type="ChEBI" id="CHEBI:57540"/>
        <note>ligand shared between two adjacent protomers</note>
    </ligand>
</feature>
<feature type="binding site" evidence="6">
    <location>
        <begin position="155"/>
        <end position="157"/>
    </location>
    <ligand>
        <name>NAD(+)</name>
        <dbReference type="ChEBI" id="CHEBI:57540"/>
        <note>ligand shared between two adjacent protomers</note>
    </ligand>
</feature>
<sequence length="257" mass="27674">MSYSERNITRIIVREAAKDWEDISDTDVVIVGAGPAGLTAAYYLREFGFDVVVFERRLSFGGGIGGGGMLFHKIVIEEEAKEIAEGFGMKLKEVESGLYSVDSSDFLAKLSYSAVESGAKVLLGVTVDDVVFRPDPLRISGVLVQWSAVQISGLHVDPLMIESRAVVDATGHDAEVISIAARKIPELEIFIHGEKSAYSEMSEKLVVEKTGKVADGLYAAGMAVAAVHGLPRMGPIFGGMLMSGKKVAEQIMFDLKK</sequence>
<comment type="function">
    <text evidence="6">Involved in the biosynthesis of the thiazole moiety of thiamine. Catalyzes the conversion of NAD and glycine to adenosine diphosphate 5-(2-hydroxyethyl)-4-methylthiazole-2-carboxylate (ADT), an adenylated thiazole intermediate, using free sulfide as a source of sulfur.</text>
</comment>
<dbReference type="HAMAP" id="MF_00304">
    <property type="entry name" value="Thi4"/>
    <property type="match status" value="1"/>
</dbReference>
<keyword evidence="5 6" id="KW-0520">NAD</keyword>
<accession>A0A0A7GE28</accession>
<keyword evidence="3 6" id="KW-0784">Thiamine biosynthesis</keyword>
<proteinExistence type="inferred from homology"/>
<protein>
    <recommendedName>
        <fullName evidence="6">Thiamine thiazole synthase</fullName>
        <ecNumber evidence="6">2.4.2.59</ecNumber>
    </recommendedName>
</protein>
<dbReference type="EC" id="2.4.2.59" evidence="6"/>
<evidence type="ECO:0000256" key="3">
    <source>
        <dbReference type="ARBA" id="ARBA00022977"/>
    </source>
</evidence>
<dbReference type="UniPathway" id="UPA00060"/>
<evidence type="ECO:0000256" key="4">
    <source>
        <dbReference type="ARBA" id="ARBA00023004"/>
    </source>
</evidence>
<feature type="binding site" description="in other chain" evidence="6">
    <location>
        <position position="63"/>
    </location>
    <ligand>
        <name>NAD(+)</name>
        <dbReference type="ChEBI" id="CHEBI:57540"/>
        <note>ligand shared between two adjacent protomers</note>
    </ligand>
</feature>
<dbReference type="PANTHER" id="PTHR43422">
    <property type="entry name" value="THIAMINE THIAZOLE SYNTHASE"/>
    <property type="match status" value="1"/>
</dbReference>
<evidence type="ECO:0000313" key="7">
    <source>
        <dbReference type="EMBL" id="AIY89202.1"/>
    </source>
</evidence>
<dbReference type="InterPro" id="IPR002922">
    <property type="entry name" value="Thi4_fam"/>
</dbReference>
<dbReference type="EMBL" id="CP009552">
    <property type="protein sequence ID" value="AIY89202.1"/>
    <property type="molecule type" value="Genomic_DNA"/>
</dbReference>
<evidence type="ECO:0000256" key="6">
    <source>
        <dbReference type="HAMAP-Rule" id="MF_00304"/>
    </source>
</evidence>
<dbReference type="STRING" id="565033.GACE_0145"/>
<dbReference type="RefSeq" id="WP_048090351.1">
    <property type="nucleotide sequence ID" value="NZ_CP009552.1"/>
</dbReference>
<evidence type="ECO:0000256" key="5">
    <source>
        <dbReference type="ARBA" id="ARBA00023027"/>
    </source>
</evidence>
<name>A0A0A7GE28_GEOAI</name>
<evidence type="ECO:0000313" key="8">
    <source>
        <dbReference type="Proteomes" id="UP000030624"/>
    </source>
</evidence>
<comment type="cofactor">
    <cofactor evidence="6">
        <name>Fe(2+)</name>
        <dbReference type="ChEBI" id="CHEBI:29033"/>
    </cofactor>
</comment>
<comment type="pathway">
    <text evidence="6">Cofactor biosynthesis; thiamine diphosphate biosynthesis.</text>
</comment>
<dbReference type="Gene3D" id="3.50.50.60">
    <property type="entry name" value="FAD/NAD(P)-binding domain"/>
    <property type="match status" value="1"/>
</dbReference>
<feature type="binding site" description="in other chain" evidence="6">
    <location>
        <position position="36"/>
    </location>
    <ligand>
        <name>NAD(+)</name>
        <dbReference type="ChEBI" id="CHEBI:57540"/>
        <note>ligand shared between two adjacent protomers</note>
    </ligand>
</feature>
<dbReference type="InterPro" id="IPR022828">
    <property type="entry name" value="Thi4_prok"/>
</dbReference>
<feature type="binding site" description="in other chain" evidence="6">
    <location>
        <begin position="55"/>
        <end position="56"/>
    </location>
    <ligand>
        <name>NAD(+)</name>
        <dbReference type="ChEBI" id="CHEBI:57540"/>
        <note>ligand shared between two adjacent protomers</note>
    </ligand>
</feature>
<dbReference type="GO" id="GO:0016763">
    <property type="term" value="F:pentosyltransferase activity"/>
    <property type="evidence" value="ECO:0007669"/>
    <property type="project" value="UniProtKB-UniRule"/>
</dbReference>
<dbReference type="PRINTS" id="PR00419">
    <property type="entry name" value="ADXRDTASE"/>
</dbReference>
<comment type="caution">
    <text evidence="6">Lacks conserved residue(s) required for the propagation of feature annotation.</text>
</comment>
<dbReference type="KEGG" id="gac:GACE_0145"/>
<organism evidence="7 8">
    <name type="scientific">Geoglobus acetivorans</name>
    <dbReference type="NCBI Taxonomy" id="565033"/>
    <lineage>
        <taxon>Archaea</taxon>
        <taxon>Methanobacteriati</taxon>
        <taxon>Methanobacteriota</taxon>
        <taxon>Archaeoglobi</taxon>
        <taxon>Archaeoglobales</taxon>
        <taxon>Archaeoglobaceae</taxon>
        <taxon>Geoglobus</taxon>
    </lineage>
</organism>
<keyword evidence="2 6" id="KW-0479">Metal-binding</keyword>
<dbReference type="HOGENOM" id="CLU_053727_2_0_2"/>
<feature type="binding site" evidence="6">
    <location>
        <position position="232"/>
    </location>
    <ligand>
        <name>glycine</name>
        <dbReference type="ChEBI" id="CHEBI:57305"/>
    </ligand>
</feature>
<dbReference type="PANTHER" id="PTHR43422:SF3">
    <property type="entry name" value="THIAMINE THIAZOLE SYNTHASE"/>
    <property type="match status" value="1"/>
</dbReference>
<feature type="binding site" description="in other chain" evidence="6">
    <location>
        <position position="222"/>
    </location>
    <ligand>
        <name>NAD(+)</name>
        <dbReference type="ChEBI" id="CHEBI:57540"/>
        <note>ligand shared between two adjacent protomers</note>
    </ligand>
</feature>
<dbReference type="GeneID" id="24796746"/>
<dbReference type="GO" id="GO:0009229">
    <property type="term" value="P:thiamine diphosphate biosynthetic process"/>
    <property type="evidence" value="ECO:0007669"/>
    <property type="project" value="UniProtKB-UniRule"/>
</dbReference>
<reference evidence="7 8" key="1">
    <citation type="journal article" date="2015" name="Appl. Environ. Microbiol.">
        <title>The Geoglobus acetivorans genome: Fe(III) reduction, acetate utilization, autotrophic growth, and degradation of aromatic compounds in a hyperthermophilic archaeon.</title>
        <authorList>
            <person name="Mardanov A.V."/>
            <person name="Slododkina G.B."/>
            <person name="Slobodkin A.I."/>
            <person name="Beletsky A.V."/>
            <person name="Gavrilov S.N."/>
            <person name="Kublanov I.V."/>
            <person name="Bonch-Osmolovskaya E.A."/>
            <person name="Skryabin K.G."/>
            <person name="Ravin N.V."/>
        </authorList>
    </citation>
    <scope>NUCLEOTIDE SEQUENCE [LARGE SCALE GENOMIC DNA]</scope>
    <source>
        <strain evidence="7 8">SBH6</strain>
    </source>
</reference>
<dbReference type="SUPFAM" id="SSF51905">
    <property type="entry name" value="FAD/NAD(P)-binding domain"/>
    <property type="match status" value="1"/>
</dbReference>
<keyword evidence="1 6" id="KW-0808">Transferase</keyword>
<dbReference type="GO" id="GO:0009228">
    <property type="term" value="P:thiamine biosynthetic process"/>
    <property type="evidence" value="ECO:0007669"/>
    <property type="project" value="UniProtKB-KW"/>
</dbReference>